<dbReference type="InterPro" id="IPR028045">
    <property type="entry name" value="HROB"/>
</dbReference>
<dbReference type="Pfam" id="PF15072">
    <property type="entry name" value="HROB"/>
    <property type="match status" value="1"/>
</dbReference>
<feature type="compositionally biased region" description="Basic and acidic residues" evidence="1">
    <location>
        <begin position="426"/>
        <end position="451"/>
    </location>
</feature>
<keyword evidence="4" id="KW-1185">Reference proteome</keyword>
<feature type="compositionally biased region" description="Polar residues" evidence="1">
    <location>
        <begin position="397"/>
        <end position="408"/>
    </location>
</feature>
<dbReference type="AlphaFoldDB" id="A0A445DNC6"/>
<sequence length="646" mass="72604">MRRKHRRRGGGGYVGMCVLERKERNIRFPHSRSSPRSQPLIQYSPIYFVIRIAEDCVKYVGTYLNIWLLWIKIGSIDRLLLELLKPVVWFALIGFGYRRKGKKRARLMMMVKKADNGEDLSPSSPKIFESKPKSPLAGTTATRLELPALTNFLFGAVHSQCRMELEPWAELDVDDSDLSSFLRPCKRFHSHSNSDSNSIQHQSQSQTLIDADSASPPPPPPLIPGPAGAVQAAMMHRRSRGPLEEPLLPTQEFIRRVVQNGHESDHDFTTNAWLSAFHFLRSLDRESDSVTPLNSIKKHLNVVRVPLVVAVIKSCTPNGFGDMMVTLKDPTGIINASVHHKAFSDGEYGKDITVGSVVVLQKVAVFAPTRSTCYLNITLRNILKIFCKDSGLPSGQIHPSISARQTTPDMERHEEPRTLGNTFSLSEKERTEDHRIESRLVAREGHEKSRMPTETFSLPPERTEGIVIGNRLDSRFLTEERHEESRMMDNTFALPQERTEGIMTNLSLGSKFIEEVDIHKQMGEDLVVLSCHSDDGNNRNQKSVFERENLSLKQDNVRPEEVTCGDEIQTELNGQHNPPKSAEGDNLNLACSARGGGSLTKNSIHISAGVDTEVKKHLEGQRVISNPQNTIPHWTDEQLDELLAFD</sequence>
<evidence type="ECO:0000313" key="3">
    <source>
        <dbReference type="EMBL" id="RYR64668.1"/>
    </source>
</evidence>
<feature type="domain" description="Homologous recombination OB-fold protein OB-fold" evidence="2">
    <location>
        <begin position="304"/>
        <end position="389"/>
    </location>
</feature>
<dbReference type="PANTHER" id="PTHR14523">
    <property type="entry name" value="UNCHARACTERIZED PROTEIN C17ORF53 HOMOLOG"/>
    <property type="match status" value="1"/>
</dbReference>
<dbReference type="PANTHER" id="PTHR14523:SF1">
    <property type="entry name" value="HOMOLOGOUS RECOMBINATION OB-FOLD PROTEIN"/>
    <property type="match status" value="1"/>
</dbReference>
<gene>
    <name evidence="3" type="ORF">Ahy_A03g010733</name>
</gene>
<feature type="region of interest" description="Disordered" evidence="1">
    <location>
        <begin position="190"/>
        <end position="236"/>
    </location>
</feature>
<name>A0A445DNC6_ARAHY</name>
<evidence type="ECO:0000259" key="2">
    <source>
        <dbReference type="Pfam" id="PF15072"/>
    </source>
</evidence>
<dbReference type="GO" id="GO:0000725">
    <property type="term" value="P:recombinational repair"/>
    <property type="evidence" value="ECO:0007669"/>
    <property type="project" value="InterPro"/>
</dbReference>
<comment type="caution">
    <text evidence="3">The sequence shown here is derived from an EMBL/GenBank/DDBJ whole genome shotgun (WGS) entry which is preliminary data.</text>
</comment>
<dbReference type="Proteomes" id="UP000289738">
    <property type="component" value="Chromosome A03"/>
</dbReference>
<evidence type="ECO:0000313" key="4">
    <source>
        <dbReference type="Proteomes" id="UP000289738"/>
    </source>
</evidence>
<accession>A0A445DNC6</accession>
<feature type="compositionally biased region" description="Polar residues" evidence="1">
    <location>
        <begin position="191"/>
        <end position="207"/>
    </location>
</feature>
<dbReference type="InterPro" id="IPR058570">
    <property type="entry name" value="HROB_OB"/>
</dbReference>
<feature type="compositionally biased region" description="Pro residues" evidence="1">
    <location>
        <begin position="215"/>
        <end position="224"/>
    </location>
</feature>
<dbReference type="STRING" id="3818.A0A445DNC6"/>
<reference evidence="3 4" key="1">
    <citation type="submission" date="2019-01" db="EMBL/GenBank/DDBJ databases">
        <title>Sequencing of cultivated peanut Arachis hypogaea provides insights into genome evolution and oil improvement.</title>
        <authorList>
            <person name="Chen X."/>
        </authorList>
    </citation>
    <scope>NUCLEOTIDE SEQUENCE [LARGE SCALE GENOMIC DNA]</scope>
    <source>
        <strain evidence="4">cv. Fuhuasheng</strain>
        <tissue evidence="3">Leaves</tissue>
    </source>
</reference>
<organism evidence="3 4">
    <name type="scientific">Arachis hypogaea</name>
    <name type="common">Peanut</name>
    <dbReference type="NCBI Taxonomy" id="3818"/>
    <lineage>
        <taxon>Eukaryota</taxon>
        <taxon>Viridiplantae</taxon>
        <taxon>Streptophyta</taxon>
        <taxon>Embryophyta</taxon>
        <taxon>Tracheophyta</taxon>
        <taxon>Spermatophyta</taxon>
        <taxon>Magnoliopsida</taxon>
        <taxon>eudicotyledons</taxon>
        <taxon>Gunneridae</taxon>
        <taxon>Pentapetalae</taxon>
        <taxon>rosids</taxon>
        <taxon>fabids</taxon>
        <taxon>Fabales</taxon>
        <taxon>Fabaceae</taxon>
        <taxon>Papilionoideae</taxon>
        <taxon>50 kb inversion clade</taxon>
        <taxon>dalbergioids sensu lato</taxon>
        <taxon>Dalbergieae</taxon>
        <taxon>Pterocarpus clade</taxon>
        <taxon>Arachis</taxon>
    </lineage>
</organism>
<dbReference type="EMBL" id="SDMP01000003">
    <property type="protein sequence ID" value="RYR64668.1"/>
    <property type="molecule type" value="Genomic_DNA"/>
</dbReference>
<protein>
    <recommendedName>
        <fullName evidence="2">Homologous recombination OB-fold protein OB-fold domain-containing protein</fullName>
    </recommendedName>
</protein>
<evidence type="ECO:0000256" key="1">
    <source>
        <dbReference type="SAM" id="MobiDB-lite"/>
    </source>
</evidence>
<proteinExistence type="predicted"/>
<feature type="region of interest" description="Disordered" evidence="1">
    <location>
        <begin position="397"/>
        <end position="459"/>
    </location>
</feature>